<evidence type="ECO:0000313" key="9">
    <source>
        <dbReference type="Proteomes" id="UP000000322"/>
    </source>
</evidence>
<dbReference type="STRING" id="446469.Sked_19160"/>
<keyword evidence="5" id="KW-0813">Transport</keyword>
<comment type="subcellular location">
    <subcellularLocation>
        <location evidence="5">Cell membrane</location>
        <topology evidence="5">Multi-pass membrane protein</topology>
    </subcellularLocation>
    <subcellularLocation>
        <location evidence="1">Membrane</location>
        <topology evidence="1">Multi-pass membrane protein</topology>
    </subcellularLocation>
</comment>
<proteinExistence type="inferred from homology"/>
<dbReference type="PANTHER" id="PTHR43229:SF2">
    <property type="entry name" value="NODULATION PROTEIN J"/>
    <property type="match status" value="1"/>
</dbReference>
<gene>
    <name evidence="8" type="ordered locus">Sked_19160</name>
</gene>
<dbReference type="Pfam" id="PF01061">
    <property type="entry name" value="ABC2_membrane"/>
    <property type="match status" value="1"/>
</dbReference>
<dbReference type="KEGG" id="ske:Sked_19160"/>
<feature type="transmembrane region" description="Helical" evidence="5">
    <location>
        <begin position="193"/>
        <end position="215"/>
    </location>
</feature>
<feature type="transmembrane region" description="Helical" evidence="5">
    <location>
        <begin position="290"/>
        <end position="310"/>
    </location>
</feature>
<evidence type="ECO:0000256" key="6">
    <source>
        <dbReference type="SAM" id="MobiDB-lite"/>
    </source>
</evidence>
<dbReference type="HOGENOM" id="CLU_039483_2_0_11"/>
<reference evidence="8 9" key="1">
    <citation type="journal article" date="2009" name="Stand. Genomic Sci.">
        <title>Complete genome sequence of Sanguibacter keddieii type strain (ST-74).</title>
        <authorList>
            <person name="Ivanova N."/>
            <person name="Sikorski J."/>
            <person name="Sims D."/>
            <person name="Brettin T."/>
            <person name="Detter J.C."/>
            <person name="Han C."/>
            <person name="Lapidus A."/>
            <person name="Copeland A."/>
            <person name="Glavina Del Rio T."/>
            <person name="Nolan M."/>
            <person name="Chen F."/>
            <person name="Lucas S."/>
            <person name="Tice H."/>
            <person name="Cheng J.F."/>
            <person name="Bruce D."/>
            <person name="Goodwin L."/>
            <person name="Pitluck S."/>
            <person name="Pati A."/>
            <person name="Mavromatis K."/>
            <person name="Chen A."/>
            <person name="Palaniappan K."/>
            <person name="D'haeseleer P."/>
            <person name="Chain P."/>
            <person name="Bristow J."/>
            <person name="Eisen J.A."/>
            <person name="Markowitz V."/>
            <person name="Hugenholtz P."/>
            <person name="Goker M."/>
            <person name="Pukall R."/>
            <person name="Klenk H.P."/>
            <person name="Kyrpides N.C."/>
        </authorList>
    </citation>
    <scope>NUCLEOTIDE SEQUENCE [LARGE SCALE GENOMIC DNA]</scope>
    <source>
        <strain evidence="9">ATCC 51767 / DSM 10542 / NCFB 3025 / ST-74</strain>
    </source>
</reference>
<feature type="domain" description="ABC transmembrane type-2" evidence="7">
    <location>
        <begin position="80"/>
        <end position="316"/>
    </location>
</feature>
<dbReference type="PANTHER" id="PTHR43229">
    <property type="entry name" value="NODULATION PROTEIN J"/>
    <property type="match status" value="1"/>
</dbReference>
<name>D1BHC1_SANKS</name>
<evidence type="ECO:0000256" key="2">
    <source>
        <dbReference type="ARBA" id="ARBA00022692"/>
    </source>
</evidence>
<dbReference type="RefSeq" id="WP_012866910.1">
    <property type="nucleotide sequence ID" value="NC_013521.1"/>
</dbReference>
<protein>
    <recommendedName>
        <fullName evidence="5">Transport permease protein</fullName>
    </recommendedName>
</protein>
<dbReference type="EMBL" id="CP001819">
    <property type="protein sequence ID" value="ACZ21841.1"/>
    <property type="molecule type" value="Genomic_DNA"/>
</dbReference>
<evidence type="ECO:0000256" key="1">
    <source>
        <dbReference type="ARBA" id="ARBA00004141"/>
    </source>
</evidence>
<keyword evidence="9" id="KW-1185">Reference proteome</keyword>
<keyword evidence="4 5" id="KW-0472">Membrane</keyword>
<dbReference type="GO" id="GO:0005886">
    <property type="term" value="C:plasma membrane"/>
    <property type="evidence" value="ECO:0007669"/>
    <property type="project" value="UniProtKB-SubCell"/>
</dbReference>
<comment type="similarity">
    <text evidence="5">Belongs to the ABC-2 integral membrane protein family.</text>
</comment>
<dbReference type="GO" id="GO:0140359">
    <property type="term" value="F:ABC-type transporter activity"/>
    <property type="evidence" value="ECO:0007669"/>
    <property type="project" value="InterPro"/>
</dbReference>
<organism evidence="8 9">
    <name type="scientific">Sanguibacter keddieii (strain ATCC 51767 / DSM 10542 / NCFB 3025 / ST-74)</name>
    <dbReference type="NCBI Taxonomy" id="446469"/>
    <lineage>
        <taxon>Bacteria</taxon>
        <taxon>Bacillati</taxon>
        <taxon>Actinomycetota</taxon>
        <taxon>Actinomycetes</taxon>
        <taxon>Micrococcales</taxon>
        <taxon>Sanguibacteraceae</taxon>
        <taxon>Sanguibacter</taxon>
    </lineage>
</organism>
<evidence type="ECO:0000256" key="5">
    <source>
        <dbReference type="RuleBase" id="RU361157"/>
    </source>
</evidence>
<dbReference type="Proteomes" id="UP000000322">
    <property type="component" value="Chromosome"/>
</dbReference>
<dbReference type="InterPro" id="IPR047817">
    <property type="entry name" value="ABC2_TM_bact-type"/>
</dbReference>
<dbReference type="AlphaFoldDB" id="D1BHC1"/>
<keyword evidence="5" id="KW-1003">Cell membrane</keyword>
<feature type="transmembrane region" description="Helical" evidence="5">
    <location>
        <begin position="79"/>
        <end position="100"/>
    </location>
</feature>
<feature type="compositionally biased region" description="Low complexity" evidence="6">
    <location>
        <begin position="9"/>
        <end position="23"/>
    </location>
</feature>
<evidence type="ECO:0000313" key="8">
    <source>
        <dbReference type="EMBL" id="ACZ21841.1"/>
    </source>
</evidence>
<dbReference type="PROSITE" id="PS51012">
    <property type="entry name" value="ABC_TM2"/>
    <property type="match status" value="1"/>
</dbReference>
<dbReference type="InterPro" id="IPR013525">
    <property type="entry name" value="ABC2_TM"/>
</dbReference>
<dbReference type="OrthoDB" id="670210at2"/>
<evidence type="ECO:0000256" key="3">
    <source>
        <dbReference type="ARBA" id="ARBA00022989"/>
    </source>
</evidence>
<feature type="transmembrane region" description="Helical" evidence="5">
    <location>
        <begin position="155"/>
        <end position="181"/>
    </location>
</feature>
<evidence type="ECO:0000256" key="4">
    <source>
        <dbReference type="ARBA" id="ARBA00023136"/>
    </source>
</evidence>
<feature type="transmembrane region" description="Helical" evidence="5">
    <location>
        <begin position="112"/>
        <end position="134"/>
    </location>
</feature>
<feature type="transmembrane region" description="Helical" evidence="5">
    <location>
        <begin position="227"/>
        <end position="244"/>
    </location>
</feature>
<keyword evidence="3 5" id="KW-1133">Transmembrane helix</keyword>
<feature type="region of interest" description="Disordered" evidence="6">
    <location>
        <begin position="1"/>
        <end position="35"/>
    </location>
</feature>
<evidence type="ECO:0000259" key="7">
    <source>
        <dbReference type="PROSITE" id="PS51012"/>
    </source>
</evidence>
<sequence>MSTLQSDETSASATGTSATATSSSGGGAPSQGTGLQTAVPTSVIEIPEVRGGVLAPLVSAVRDGWVVARRNVVNVRRTPGALVTGVAQPIIFVLILAFVFGGALGGDAYREFLIGGILAQTLTFNSSFTAVYLAKDLQSGLIDRFRALPMSRVGVILGRTTSDLVTSGISIVVIVLCGLAIGWRVDNGVGQVLLTFGLLVLFAFATSWIGAAIALTARSVEVAQSLGLLWLFPVCFISGAFVSADMLPGVLRTIAEWNPVTAVATAVRQGFGNEPPAGFEVADGWAAQNAMLYAFVCCIAIIAVFAPIAVGQYRRISKR</sequence>
<accession>D1BHC1</accession>
<keyword evidence="2 5" id="KW-0812">Transmembrane</keyword>
<dbReference type="eggNOG" id="COG0842">
    <property type="taxonomic scope" value="Bacteria"/>
</dbReference>
<dbReference type="InterPro" id="IPR051784">
    <property type="entry name" value="Nod_factor_ABC_transporter"/>
</dbReference>